<keyword evidence="1" id="KW-0479">Metal-binding</keyword>
<feature type="compositionally biased region" description="Basic residues" evidence="4">
    <location>
        <begin position="1057"/>
        <end position="1066"/>
    </location>
</feature>
<feature type="region of interest" description="Disordered" evidence="4">
    <location>
        <begin position="702"/>
        <end position="747"/>
    </location>
</feature>
<dbReference type="InterPro" id="IPR001965">
    <property type="entry name" value="Znf_PHD"/>
</dbReference>
<feature type="compositionally biased region" description="Basic residues" evidence="4">
    <location>
        <begin position="246"/>
        <end position="262"/>
    </location>
</feature>
<feature type="region of interest" description="Disordered" evidence="4">
    <location>
        <begin position="1"/>
        <end position="144"/>
    </location>
</feature>
<evidence type="ECO:0000313" key="6">
    <source>
        <dbReference type="Proteomes" id="UP000050795"/>
    </source>
</evidence>
<feature type="compositionally biased region" description="Pro residues" evidence="4">
    <location>
        <begin position="222"/>
        <end position="231"/>
    </location>
</feature>
<feature type="compositionally biased region" description="Polar residues" evidence="4">
    <location>
        <begin position="31"/>
        <end position="48"/>
    </location>
</feature>
<feature type="compositionally biased region" description="Polar residues" evidence="4">
    <location>
        <begin position="574"/>
        <end position="586"/>
    </location>
</feature>
<feature type="compositionally biased region" description="Polar residues" evidence="4">
    <location>
        <begin position="92"/>
        <end position="101"/>
    </location>
</feature>
<feature type="compositionally biased region" description="Basic residues" evidence="4">
    <location>
        <begin position="725"/>
        <end position="739"/>
    </location>
</feature>
<feature type="compositionally biased region" description="Low complexity" evidence="4">
    <location>
        <begin position="845"/>
        <end position="864"/>
    </location>
</feature>
<feature type="compositionally biased region" description="Low complexity" evidence="4">
    <location>
        <begin position="2291"/>
        <end position="2307"/>
    </location>
</feature>
<dbReference type="InterPro" id="IPR011011">
    <property type="entry name" value="Znf_FYVE_PHD"/>
</dbReference>
<keyword evidence="6" id="KW-1185">Reference proteome</keyword>
<feature type="region of interest" description="Disordered" evidence="4">
    <location>
        <begin position="842"/>
        <end position="866"/>
    </location>
</feature>
<feature type="compositionally biased region" description="Polar residues" evidence="4">
    <location>
        <begin position="2041"/>
        <end position="2051"/>
    </location>
</feature>
<reference evidence="6" key="1">
    <citation type="submission" date="2022-06" db="EMBL/GenBank/DDBJ databases">
        <authorList>
            <person name="Berger JAMES D."/>
            <person name="Berger JAMES D."/>
        </authorList>
    </citation>
    <scope>NUCLEOTIDE SEQUENCE [LARGE SCALE GENOMIC DNA]</scope>
</reference>
<dbReference type="SUPFAM" id="SSF57903">
    <property type="entry name" value="FYVE/PHD zinc finger"/>
    <property type="match status" value="1"/>
</dbReference>
<evidence type="ECO:0000256" key="3">
    <source>
        <dbReference type="ARBA" id="ARBA00022833"/>
    </source>
</evidence>
<feature type="compositionally biased region" description="Basic and acidic residues" evidence="4">
    <location>
        <begin position="124"/>
        <end position="140"/>
    </location>
</feature>
<dbReference type="InterPro" id="IPR043151">
    <property type="entry name" value="BAH_sf"/>
</dbReference>
<feature type="compositionally biased region" description="Polar residues" evidence="4">
    <location>
        <begin position="1069"/>
        <end position="1080"/>
    </location>
</feature>
<evidence type="ECO:0000259" key="5">
    <source>
        <dbReference type="SMART" id="SM00249"/>
    </source>
</evidence>
<dbReference type="Proteomes" id="UP000050795">
    <property type="component" value="Unassembled WGS sequence"/>
</dbReference>
<protein>
    <recommendedName>
        <fullName evidence="5">Zinc finger PHD-type domain-containing protein</fullName>
    </recommendedName>
</protein>
<keyword evidence="3" id="KW-0862">Zinc</keyword>
<reference evidence="7" key="2">
    <citation type="submission" date="2023-11" db="UniProtKB">
        <authorList>
            <consortium name="WormBaseParasite"/>
        </authorList>
    </citation>
    <scope>IDENTIFICATION</scope>
</reference>
<dbReference type="GO" id="GO:0008270">
    <property type="term" value="F:zinc ion binding"/>
    <property type="evidence" value="ECO:0007669"/>
    <property type="project" value="UniProtKB-KW"/>
</dbReference>
<feature type="compositionally biased region" description="Low complexity" evidence="4">
    <location>
        <begin position="1925"/>
        <end position="1938"/>
    </location>
</feature>
<feature type="compositionally biased region" description="Polar residues" evidence="4">
    <location>
        <begin position="2128"/>
        <end position="2151"/>
    </location>
</feature>
<feature type="compositionally biased region" description="Polar residues" evidence="4">
    <location>
        <begin position="2159"/>
        <end position="2180"/>
    </location>
</feature>
<feature type="region of interest" description="Disordered" evidence="4">
    <location>
        <begin position="221"/>
        <end position="272"/>
    </location>
</feature>
<name>A0AA85J1W7_TRIRE</name>
<feature type="region of interest" description="Disordered" evidence="4">
    <location>
        <begin position="2194"/>
        <end position="2318"/>
    </location>
</feature>
<feature type="compositionally biased region" description="Low complexity" evidence="4">
    <location>
        <begin position="1174"/>
        <end position="1195"/>
    </location>
</feature>
<feature type="region of interest" description="Disordered" evidence="4">
    <location>
        <begin position="1119"/>
        <end position="1208"/>
    </location>
</feature>
<dbReference type="InterPro" id="IPR013083">
    <property type="entry name" value="Znf_RING/FYVE/PHD"/>
</dbReference>
<feature type="compositionally biased region" description="Basic residues" evidence="4">
    <location>
        <begin position="444"/>
        <end position="455"/>
    </location>
</feature>
<feature type="region of interest" description="Disordered" evidence="4">
    <location>
        <begin position="555"/>
        <end position="586"/>
    </location>
</feature>
<feature type="compositionally biased region" description="Polar residues" evidence="4">
    <location>
        <begin position="2409"/>
        <end position="2421"/>
    </location>
</feature>
<feature type="region of interest" description="Disordered" evidence="4">
    <location>
        <begin position="2041"/>
        <end position="2180"/>
    </location>
</feature>
<dbReference type="WBParaSite" id="TREG1_135410.1">
    <property type="protein sequence ID" value="TREG1_135410.1"/>
    <property type="gene ID" value="TREG1_135410"/>
</dbReference>
<organism evidence="6 7">
    <name type="scientific">Trichobilharzia regenti</name>
    <name type="common">Nasal bird schistosome</name>
    <dbReference type="NCBI Taxonomy" id="157069"/>
    <lineage>
        <taxon>Eukaryota</taxon>
        <taxon>Metazoa</taxon>
        <taxon>Spiralia</taxon>
        <taxon>Lophotrochozoa</taxon>
        <taxon>Platyhelminthes</taxon>
        <taxon>Trematoda</taxon>
        <taxon>Digenea</taxon>
        <taxon>Strigeidida</taxon>
        <taxon>Schistosomatoidea</taxon>
        <taxon>Schistosomatidae</taxon>
        <taxon>Trichobilharzia</taxon>
    </lineage>
</organism>
<feature type="region of interest" description="Disordered" evidence="4">
    <location>
        <begin position="1910"/>
        <end position="1957"/>
    </location>
</feature>
<evidence type="ECO:0000313" key="7">
    <source>
        <dbReference type="WBParaSite" id="TREG1_135410.1"/>
    </source>
</evidence>
<feature type="region of interest" description="Disordered" evidence="4">
    <location>
        <begin position="998"/>
        <end position="1098"/>
    </location>
</feature>
<sequence length="2421" mass="266504">MKRKGRQRTSKSSGRYGLISSLKSHYDDSQIHSNCGSPDTGSKSSHALSKTPDDTSSESVHSRRLRNNSDGDEYSSQVDYRSRRGKERRAQNENIDQTTFKNFADDYSNESRDHESSLPTALSSEHEVPYDDESTREASSAKDLMGSQNSVFVEPRQPDKVTVDYTTSHAQRKVNKRELKALLKQTKRKPSTVDESVIAAIDELAVHLKDTCVVEMKSIPRRPIPVAPSPPSITHHQPDTPSRRGIGARRGGRRGRGAHRGRGGFSSPNSSASIKQSVLPASWVPLMLPNPLRNPSTLDSTDNENSEAKSKLCMPWLRQLSESRVHRFVMNMRRLLGTLQNPSETSHSPKKCVDLIDLTQETQISSNSPNEKFKQTAALNADVQNPTNLMISGTDINVMNLSTVDHNQQSSISVNRSETPSTNLEPVFSESALPPRSIVSHLARRRGRGKRHRGGFYRGFPGRPSNMGSSELVTKDSGQFMPKLTTPKNKSRVSRELRGLVTWDAVMAEQRKREQEQKELVEKGEPPVFRPAEVALSVVTELIASVEEEDTLTPKLRRTRQSSGSVHSHATHSAVGSETASMQTTVTPSEQIPYEINCRTKPNESLSVIAYSGLSTEVSSVSSENATVLQKSSTTTNRSSTKRPVDGGSRLDATIATTTSVDHSNCEQKGSFSVISEASERNSEMESAACITKYSPISVEQEPLDDSVYQSSVPAKRDLSPRTSPGRRRKRSRHNRLSKTHLPSDDMNLQTEHYIANETLSHGGITTIDSRQQQQQFDLNSPSSSSSLLNTVGKRRRHAHHSAISNTSDAVVAAADDDEEFAQQSVSPLETSISDACDILSTSTPSSLPNNLRRSSSSRHSVLPPRKRYKVGINTSDDADTHMSSILDSDHPTDDCIKSMSDEQPTTDITVVDLTEVVPSTVDVGQLVDNPDTSVVVVKKRGRGRPSRRSLKLEPINKSIATSPCLSSDSVSVMSDRPKREAAVIGFASLVAANLNNTGVSVNSTPETPDTLNVRSETGSLPSPSVSVSYTEHQHQQQQQGSTVEVLATKPVVAPRGRGRPPKIKPTHLLNTNSTLSPNTEKSENKPETIIGHRKRSVLFQSRGSSPLITSSSIICSQLPEGDNIPNHQQQQQQPQVYRNEHESRQQHETTTATTTTTEVPTDNSAVLKEVDNNDPSSNNPTDSSLPSLKSSKISTKQTNKKRLMPTSNVKTKLSEIHSTGQNTSFRLGIHSSSSTSASQISSSINQKSDRLPSRNSFFKDSLISSLDQIPFLKDKSLTGPLYELFCRFFNEPDPLEPNYRLCSPIIYLPSPERYPEFYRFTLSSHLSGSGLQVKFTAGFINRLFSPISFPCSDNDNRIMDDEIYNIEFPSLCLASIASRFVMNNNNNNNSTEENMTDSTSIVGVVPLNLELSEAEENSYKIVTNSTDFMESLHILDICMDNIFSVWEAFTGRRSWFGRRLSQLKSVYVKHRTDMVECLKLQNCVPVAMPKSLVPTGSKFQNSTTKKKADRRALERGAEVIRCLCGFRVEGGHVMVQCDRCASWQHLPCLWWALSLAIRNDTNDGRNSNLACLCQTALIAAQAVGSTGEGNDVKSEGGGGSADREADAPYICPVCLKLDNLTKEYPRSLSAAMSLNDLDAVFDLQDTLVKGEHEFWTLGSPDGTCQIRTDDYAFVNRFWLDHLNTSQDISKGIIPSVHIKELLEQSQRTPVKSAYDRVIVRIYRLWKDVDGFAWLEGGLFLRPYDIPQPSRIDSPSKCPQAWHSSEVVYDEARRVILPLNAWIGRCTVLCPSAYRVGRPADLLCREHIQEFLPTGKNCNESNNSNKTSTGSDEFQHFFVCEKLFEQPSSTGNGQGFRFDEISPGYLKVNMKPYCFLRKADNQCIRGGLPRQYSASDLLTQDQIPFTTMEKPTVSKTSEEQHPLLSSASASSSSVQRSSNNEEEKNPAPAAFGSSKQKGEKLARVVDWLERKRQTGALQQTNAMLSLQSTSLENEIPSIAAAATAPPPPLSPILSRFSAPQPSCVVPVKNDVDDDTEMRDLSTSIEVSSPTSRGKGRFGTPTKSLKSLRSPLGAELTPKKSSSSTSSQNDTADISTKKSPKLENINVLEGNTDGNDSLGIASSDHVTSERTASPSTISENITPISPSRNSNNNKDEENTRINSPNIQITPAHNETSPVSSCSLFKPELQNEDSSLDDSLVKSVSSTSQLTSPTLSTTTDDHSNISLSPGAGSSRKRKRPVTRKRLIHEPELLPPGVEMISDDSSTCITTTTTPHHHQIAELNTGRSIDEENLGGSSTSTANNNNNGQNMDESSSDKDLLPSTGVIVDQASEEHIIISLYAYVSIHLMLEYETCCLDIQPLGMMNLPSTEVIAETSCLSSVYEKPIIISDHHHEEPEQQQQSECIDDPMTSPDTTELSNINQI</sequence>
<feature type="compositionally biased region" description="Basic residues" evidence="4">
    <location>
        <begin position="2232"/>
        <end position="2244"/>
    </location>
</feature>
<feature type="compositionally biased region" description="Low complexity" evidence="4">
    <location>
        <begin position="2260"/>
        <end position="2271"/>
    </location>
</feature>
<feature type="domain" description="Zinc finger PHD-type" evidence="5">
    <location>
        <begin position="1522"/>
        <end position="1616"/>
    </location>
</feature>
<feature type="compositionally biased region" description="Polar residues" evidence="4">
    <location>
        <begin position="998"/>
        <end position="1031"/>
    </location>
</feature>
<dbReference type="Gene3D" id="3.30.40.10">
    <property type="entry name" value="Zinc/RING finger domain, C3HC4 (zinc finger)"/>
    <property type="match status" value="1"/>
</dbReference>
<evidence type="ECO:0000256" key="1">
    <source>
        <dbReference type="ARBA" id="ARBA00022723"/>
    </source>
</evidence>
<feature type="region of interest" description="Disordered" evidence="4">
    <location>
        <begin position="444"/>
        <end position="473"/>
    </location>
</feature>
<feature type="region of interest" description="Disordered" evidence="4">
    <location>
        <begin position="620"/>
        <end position="651"/>
    </location>
</feature>
<dbReference type="Gene3D" id="2.30.30.490">
    <property type="match status" value="1"/>
</dbReference>
<accession>A0AA85J1W7</accession>
<proteinExistence type="predicted"/>
<dbReference type="SMART" id="SM00249">
    <property type="entry name" value="PHD"/>
    <property type="match status" value="1"/>
</dbReference>
<evidence type="ECO:0000256" key="2">
    <source>
        <dbReference type="ARBA" id="ARBA00022771"/>
    </source>
</evidence>
<keyword evidence="2" id="KW-0863">Zinc-finger</keyword>
<feature type="region of interest" description="Disordered" evidence="4">
    <location>
        <begin position="2391"/>
        <end position="2421"/>
    </location>
</feature>
<feature type="compositionally biased region" description="Low complexity" evidence="4">
    <location>
        <begin position="2195"/>
        <end position="2216"/>
    </location>
</feature>
<evidence type="ECO:0000256" key="4">
    <source>
        <dbReference type="SAM" id="MobiDB-lite"/>
    </source>
</evidence>
<feature type="compositionally biased region" description="Basic and acidic residues" evidence="4">
    <location>
        <begin position="1139"/>
        <end position="1148"/>
    </location>
</feature>